<dbReference type="SUPFAM" id="SSF50952">
    <property type="entry name" value="Soluble quinoprotein glucose dehydrogenase"/>
    <property type="match status" value="1"/>
</dbReference>
<dbReference type="EMBL" id="RAPN01000004">
    <property type="protein sequence ID" value="RKD86545.1"/>
    <property type="molecule type" value="Genomic_DNA"/>
</dbReference>
<evidence type="ECO:0000256" key="4">
    <source>
        <dbReference type="PROSITE-ProRule" id="PRU00433"/>
    </source>
</evidence>
<evidence type="ECO:0000256" key="3">
    <source>
        <dbReference type="ARBA" id="ARBA00023004"/>
    </source>
</evidence>
<proteinExistence type="predicted"/>
<dbReference type="PANTHER" id="PTHR19328">
    <property type="entry name" value="HEDGEHOG-INTERACTING PROTEIN"/>
    <property type="match status" value="1"/>
</dbReference>
<feature type="signal peptide" evidence="5">
    <location>
        <begin position="1"/>
        <end position="23"/>
    </location>
</feature>
<keyword evidence="3 4" id="KW-0408">Iron</keyword>
<reference evidence="7 8" key="1">
    <citation type="submission" date="2018-09" db="EMBL/GenBank/DDBJ databases">
        <title>Genomic Encyclopedia of Archaeal and Bacterial Type Strains, Phase II (KMG-II): from individual species to whole genera.</title>
        <authorList>
            <person name="Goeker M."/>
        </authorList>
    </citation>
    <scope>NUCLEOTIDE SEQUENCE [LARGE SCALE GENOMIC DNA]</scope>
    <source>
        <strain evidence="7 8">DSM 27148</strain>
    </source>
</reference>
<dbReference type="InterPro" id="IPR009056">
    <property type="entry name" value="Cyt_c-like_dom"/>
</dbReference>
<dbReference type="AlphaFoldDB" id="A0A419VWL3"/>
<comment type="caution">
    <text evidence="7">The sequence shown here is derived from an EMBL/GenBank/DDBJ whole genome shotgun (WGS) entry which is preliminary data.</text>
</comment>
<feature type="domain" description="Cytochrome c" evidence="6">
    <location>
        <begin position="25"/>
        <end position="104"/>
    </location>
</feature>
<dbReference type="GO" id="GO:0009055">
    <property type="term" value="F:electron transfer activity"/>
    <property type="evidence" value="ECO:0007669"/>
    <property type="project" value="InterPro"/>
</dbReference>
<dbReference type="InterPro" id="IPR036909">
    <property type="entry name" value="Cyt_c-like_dom_sf"/>
</dbReference>
<dbReference type="Pfam" id="PF13442">
    <property type="entry name" value="Cytochrome_CBB3"/>
    <property type="match status" value="1"/>
</dbReference>
<name>A0A419VWL3_9BACT</name>
<dbReference type="Gene3D" id="1.10.760.10">
    <property type="entry name" value="Cytochrome c-like domain"/>
    <property type="match status" value="1"/>
</dbReference>
<accession>A0A419VWL3</accession>
<evidence type="ECO:0000313" key="7">
    <source>
        <dbReference type="EMBL" id="RKD86545.1"/>
    </source>
</evidence>
<evidence type="ECO:0000313" key="8">
    <source>
        <dbReference type="Proteomes" id="UP000283387"/>
    </source>
</evidence>
<dbReference type="InterPro" id="IPR012938">
    <property type="entry name" value="Glc/Sorbosone_DH"/>
</dbReference>
<organism evidence="7 8">
    <name type="scientific">Mangrovibacterium diazotrophicum</name>
    <dbReference type="NCBI Taxonomy" id="1261403"/>
    <lineage>
        <taxon>Bacteria</taxon>
        <taxon>Pseudomonadati</taxon>
        <taxon>Bacteroidota</taxon>
        <taxon>Bacteroidia</taxon>
        <taxon>Marinilabiliales</taxon>
        <taxon>Prolixibacteraceae</taxon>
        <taxon>Mangrovibacterium</taxon>
    </lineage>
</organism>
<dbReference type="RefSeq" id="WP_120275233.1">
    <property type="nucleotide sequence ID" value="NZ_RAPN01000004.1"/>
</dbReference>
<keyword evidence="1 4" id="KW-0349">Heme</keyword>
<dbReference type="SUPFAM" id="SSF46626">
    <property type="entry name" value="Cytochrome c"/>
    <property type="match status" value="1"/>
</dbReference>
<keyword evidence="5" id="KW-0732">Signal</keyword>
<feature type="chain" id="PRO_5019116976" evidence="5">
    <location>
        <begin position="24"/>
        <end position="469"/>
    </location>
</feature>
<evidence type="ECO:0000256" key="1">
    <source>
        <dbReference type="ARBA" id="ARBA00022617"/>
    </source>
</evidence>
<evidence type="ECO:0000256" key="2">
    <source>
        <dbReference type="ARBA" id="ARBA00022723"/>
    </source>
</evidence>
<dbReference type="OrthoDB" id="9770043at2"/>
<dbReference type="InterPro" id="IPR011041">
    <property type="entry name" value="Quinoprot_gluc/sorb_DH_b-prop"/>
</dbReference>
<keyword evidence="2 4" id="KW-0479">Metal-binding</keyword>
<dbReference type="Pfam" id="PF07995">
    <property type="entry name" value="GSDH"/>
    <property type="match status" value="1"/>
</dbReference>
<dbReference type="GO" id="GO:0046872">
    <property type="term" value="F:metal ion binding"/>
    <property type="evidence" value="ECO:0007669"/>
    <property type="project" value="UniProtKB-KW"/>
</dbReference>
<dbReference type="PROSITE" id="PS51257">
    <property type="entry name" value="PROKAR_LIPOPROTEIN"/>
    <property type="match status" value="1"/>
</dbReference>
<dbReference type="Gene3D" id="2.120.10.30">
    <property type="entry name" value="TolB, C-terminal domain"/>
    <property type="match status" value="1"/>
</dbReference>
<evidence type="ECO:0000256" key="5">
    <source>
        <dbReference type="SAM" id="SignalP"/>
    </source>
</evidence>
<protein>
    <submittedName>
        <fullName evidence="7">Glucose/arabinose dehydrogenase</fullName>
    </submittedName>
</protein>
<sequence>MKKLRAYYFVCSVVFLLAGCSNGNGQLSKAEHELAVKNYQQYCAGCHGFKLEKFEKKDWMYGDNMESVINSITNGREEMGMPAFEVTFSEEEISALASYVINGLPENKDELKPALSGNDKVESEVQAFIVDTVVSGLDVPWGLEFLPNGDLLISERAAKLYRFTTNGELQEITGLPEIMVKGQGGLLDLELHPDYENNGWLYFTYSGYAEDNKNEGCTNVMRARLNGNTLVDQEVIFNGTPDSDRGQHWGSKLEFDKNGYLFFGVGDRGNRDENPQSLANHAGKIHRIMEDGSIPPDNPFIDTPGAILSIYSYGHRNPQGTCMNPETGEIFETEHGPMGGDELNLIKPGLNYGWPVISYGINYNGTKFTDITEKEGMEQPLTYWVPSIAPCGMTFVKGDLYPAWKNNILIGSLRFQYLERVVLDGYEVTHHEKLLEGIGRVRNVEMSPDGYVYVAIENPGKILRLVPVN</sequence>
<dbReference type="PROSITE" id="PS51007">
    <property type="entry name" value="CYTC"/>
    <property type="match status" value="1"/>
</dbReference>
<dbReference type="GO" id="GO:0020037">
    <property type="term" value="F:heme binding"/>
    <property type="evidence" value="ECO:0007669"/>
    <property type="project" value="InterPro"/>
</dbReference>
<dbReference type="PANTHER" id="PTHR19328:SF75">
    <property type="entry name" value="ALDOSE SUGAR DEHYDROGENASE YLII"/>
    <property type="match status" value="1"/>
</dbReference>
<keyword evidence="8" id="KW-1185">Reference proteome</keyword>
<gene>
    <name evidence="7" type="ORF">BC643_4243</name>
</gene>
<evidence type="ECO:0000259" key="6">
    <source>
        <dbReference type="PROSITE" id="PS51007"/>
    </source>
</evidence>
<dbReference type="Proteomes" id="UP000283387">
    <property type="component" value="Unassembled WGS sequence"/>
</dbReference>
<dbReference type="InterPro" id="IPR011042">
    <property type="entry name" value="6-blade_b-propeller_TolB-like"/>
</dbReference>